<protein>
    <submittedName>
        <fullName evidence="2">Ankyrin repeat protein 1</fullName>
    </submittedName>
</protein>
<dbReference type="VEuPathDB" id="GiardiaDB:GMRT_16109"/>
<keyword evidence="3" id="KW-1185">Reference proteome</keyword>
<dbReference type="SMART" id="SM00248">
    <property type="entry name" value="ANK"/>
    <property type="match status" value="3"/>
</dbReference>
<evidence type="ECO:0000256" key="1">
    <source>
        <dbReference type="SAM" id="MobiDB-lite"/>
    </source>
</evidence>
<dbReference type="OrthoDB" id="539213at2759"/>
<organism evidence="2 3">
    <name type="scientific">Giardia muris</name>
    <dbReference type="NCBI Taxonomy" id="5742"/>
    <lineage>
        <taxon>Eukaryota</taxon>
        <taxon>Metamonada</taxon>
        <taxon>Diplomonadida</taxon>
        <taxon>Hexamitidae</taxon>
        <taxon>Giardiinae</taxon>
        <taxon>Giardia</taxon>
    </lineage>
</organism>
<accession>A0A4Z1T420</accession>
<dbReference type="EMBL" id="VDLU01000001">
    <property type="protein sequence ID" value="TNJ30398.1"/>
    <property type="molecule type" value="Genomic_DNA"/>
</dbReference>
<proteinExistence type="predicted"/>
<gene>
    <name evidence="2" type="ORF">GMRT_16109</name>
</gene>
<dbReference type="InterPro" id="IPR036770">
    <property type="entry name" value="Ankyrin_rpt-contain_sf"/>
</dbReference>
<dbReference type="Pfam" id="PF12796">
    <property type="entry name" value="Ank_2"/>
    <property type="match status" value="1"/>
</dbReference>
<dbReference type="Proteomes" id="UP000315496">
    <property type="component" value="Chromosome 1"/>
</dbReference>
<reference evidence="2 3" key="1">
    <citation type="submission" date="2019-05" db="EMBL/GenBank/DDBJ databases">
        <title>The compact genome of Giardia muris reveals important steps in the evolution of intestinal protozoan parasites.</title>
        <authorList>
            <person name="Xu F."/>
            <person name="Jimenez-Gonzalez A."/>
            <person name="Einarsson E."/>
            <person name="Astvaldsson A."/>
            <person name="Peirasmaki D."/>
            <person name="Eckmann L."/>
            <person name="Andersson J.O."/>
            <person name="Svard S.G."/>
            <person name="Jerlstrom-Hultqvist J."/>
        </authorList>
    </citation>
    <scope>NUCLEOTIDE SEQUENCE [LARGE SCALE GENOMIC DNA]</scope>
    <source>
        <strain evidence="2 3">Roberts-Thomson</strain>
    </source>
</reference>
<evidence type="ECO:0000313" key="2">
    <source>
        <dbReference type="EMBL" id="TNJ30398.1"/>
    </source>
</evidence>
<name>A0A4Z1T420_GIAMU</name>
<sequence>MDDSPDQPSLLIRKIKDSSKDVLSYLKTPAGENDKFKVYNRTSALAAACETGDLALIDKLIDEVCMRNVEPPAIFRYLAYLGDMPMTEGSEQSPELPKSLLMAEANMRHNGELPLSRLLSNKDAKKYKEWIKLLAKVTIIDSQREALKIFEGVMRNLDDEDRGEVLRKIIDFSATIPSCYAWMETCCKTCSPHPVILEYMQKVMGLYEPRIRQEANGSAMEKNGTKREDKPKGMTPLHSAVLRNNVYEVYKNAEKYKAAVDKYGNTALMYAARAGYKHCIRHLIDECAISNDKGELPTMWLAFKGYDDCLREGLLSPDLLEATAGDEGSALLWSLYNVQPTKARFDNLSPKEETDTTKGIVERARKAAIFRGIERITLKQQ</sequence>
<evidence type="ECO:0000313" key="3">
    <source>
        <dbReference type="Proteomes" id="UP000315496"/>
    </source>
</evidence>
<dbReference type="Gene3D" id="1.25.40.20">
    <property type="entry name" value="Ankyrin repeat-containing domain"/>
    <property type="match status" value="1"/>
</dbReference>
<feature type="compositionally biased region" description="Basic and acidic residues" evidence="1">
    <location>
        <begin position="223"/>
        <end position="232"/>
    </location>
</feature>
<dbReference type="AlphaFoldDB" id="A0A4Z1T420"/>
<feature type="region of interest" description="Disordered" evidence="1">
    <location>
        <begin position="216"/>
        <end position="235"/>
    </location>
</feature>
<dbReference type="SUPFAM" id="SSF48403">
    <property type="entry name" value="Ankyrin repeat"/>
    <property type="match status" value="1"/>
</dbReference>
<dbReference type="InterPro" id="IPR002110">
    <property type="entry name" value="Ankyrin_rpt"/>
</dbReference>
<comment type="caution">
    <text evidence="2">The sequence shown here is derived from an EMBL/GenBank/DDBJ whole genome shotgun (WGS) entry which is preliminary data.</text>
</comment>